<dbReference type="EMBL" id="BARS01055840">
    <property type="protein sequence ID" value="GAG49430.1"/>
    <property type="molecule type" value="Genomic_DNA"/>
</dbReference>
<gene>
    <name evidence="1" type="ORF">S01H1_82381</name>
</gene>
<proteinExistence type="predicted"/>
<sequence length="105" mass="12080">RDYLSSGKRKGNFCNLLRAQQVWARAFGSGAYKAIVRSPVLIGEELNYRSWPVETGVFVTEDVAVGKFFKEKVYKEAPEKVGTTLRRHAADMAYEDYNNLMKRQR</sequence>
<name>X0Y149_9ZZZZ</name>
<dbReference type="AlphaFoldDB" id="X0Y149"/>
<protein>
    <submittedName>
        <fullName evidence="1">Uncharacterized protein</fullName>
    </submittedName>
</protein>
<organism evidence="1">
    <name type="scientific">marine sediment metagenome</name>
    <dbReference type="NCBI Taxonomy" id="412755"/>
    <lineage>
        <taxon>unclassified sequences</taxon>
        <taxon>metagenomes</taxon>
        <taxon>ecological metagenomes</taxon>
    </lineage>
</organism>
<feature type="non-terminal residue" evidence="1">
    <location>
        <position position="1"/>
    </location>
</feature>
<accession>X0Y149</accession>
<comment type="caution">
    <text evidence="1">The sequence shown here is derived from an EMBL/GenBank/DDBJ whole genome shotgun (WGS) entry which is preliminary data.</text>
</comment>
<evidence type="ECO:0000313" key="1">
    <source>
        <dbReference type="EMBL" id="GAG49430.1"/>
    </source>
</evidence>
<reference evidence="1" key="1">
    <citation type="journal article" date="2014" name="Front. Microbiol.">
        <title>High frequency of phylogenetically diverse reductive dehalogenase-homologous genes in deep subseafloor sedimentary metagenomes.</title>
        <authorList>
            <person name="Kawai M."/>
            <person name="Futagami T."/>
            <person name="Toyoda A."/>
            <person name="Takaki Y."/>
            <person name="Nishi S."/>
            <person name="Hori S."/>
            <person name="Arai W."/>
            <person name="Tsubouchi T."/>
            <person name="Morono Y."/>
            <person name="Uchiyama I."/>
            <person name="Ito T."/>
            <person name="Fujiyama A."/>
            <person name="Inagaki F."/>
            <person name="Takami H."/>
        </authorList>
    </citation>
    <scope>NUCLEOTIDE SEQUENCE</scope>
    <source>
        <strain evidence="1">Expedition CK06-06</strain>
    </source>
</reference>